<keyword evidence="6" id="KW-0808">Transferase</keyword>
<evidence type="ECO:0000256" key="12">
    <source>
        <dbReference type="ARBA" id="ARBA00023012"/>
    </source>
</evidence>
<keyword evidence="9 17" id="KW-0418">Kinase</keyword>
<comment type="caution">
    <text evidence="17">The sequence shown here is derived from an EMBL/GenBank/DDBJ whole genome shotgun (WGS) entry which is preliminary data.</text>
</comment>
<proteinExistence type="predicted"/>
<evidence type="ECO:0000256" key="1">
    <source>
        <dbReference type="ARBA" id="ARBA00000085"/>
    </source>
</evidence>
<dbReference type="CDD" id="cd06225">
    <property type="entry name" value="HAMP"/>
    <property type="match status" value="1"/>
</dbReference>
<dbReference type="SMART" id="SM00387">
    <property type="entry name" value="HATPase_c"/>
    <property type="match status" value="1"/>
</dbReference>
<name>A0A4R3HZU1_9GAMM</name>
<comment type="catalytic activity">
    <reaction evidence="1">
        <text>ATP + protein L-histidine = ADP + protein N-phospho-L-histidine.</text>
        <dbReference type="EC" id="2.7.13.3"/>
    </reaction>
</comment>
<dbReference type="CDD" id="cd00082">
    <property type="entry name" value="HisKA"/>
    <property type="match status" value="1"/>
</dbReference>
<dbReference type="SUPFAM" id="SSF47384">
    <property type="entry name" value="Homodimeric domain of signal transducing histidine kinase"/>
    <property type="match status" value="1"/>
</dbReference>
<comment type="subcellular location">
    <subcellularLocation>
        <location evidence="2">Cell membrane</location>
        <topology evidence="2">Multi-pass membrane protein</topology>
    </subcellularLocation>
</comment>
<dbReference type="PROSITE" id="PS50885">
    <property type="entry name" value="HAMP"/>
    <property type="match status" value="1"/>
</dbReference>
<dbReference type="OrthoDB" id="9804645at2"/>
<dbReference type="GO" id="GO:0000155">
    <property type="term" value="F:phosphorelay sensor kinase activity"/>
    <property type="evidence" value="ECO:0007669"/>
    <property type="project" value="InterPro"/>
</dbReference>
<evidence type="ECO:0000256" key="10">
    <source>
        <dbReference type="ARBA" id="ARBA00022840"/>
    </source>
</evidence>
<dbReference type="SMART" id="SM00388">
    <property type="entry name" value="HisKA"/>
    <property type="match status" value="1"/>
</dbReference>
<dbReference type="Pfam" id="PF00672">
    <property type="entry name" value="HAMP"/>
    <property type="match status" value="1"/>
</dbReference>
<dbReference type="RefSeq" id="WP_132702832.1">
    <property type="nucleotide sequence ID" value="NZ_SLZR01000015.1"/>
</dbReference>
<keyword evidence="8" id="KW-0547">Nucleotide-binding</keyword>
<dbReference type="InterPro" id="IPR050398">
    <property type="entry name" value="HssS/ArlS-like"/>
</dbReference>
<evidence type="ECO:0000256" key="14">
    <source>
        <dbReference type="SAM" id="MobiDB-lite"/>
    </source>
</evidence>
<dbReference type="Pfam" id="PF00512">
    <property type="entry name" value="HisKA"/>
    <property type="match status" value="1"/>
</dbReference>
<evidence type="ECO:0000313" key="17">
    <source>
        <dbReference type="EMBL" id="TCS38778.1"/>
    </source>
</evidence>
<dbReference type="InterPro" id="IPR003661">
    <property type="entry name" value="HisK_dim/P_dom"/>
</dbReference>
<dbReference type="AlphaFoldDB" id="A0A4R3HZU1"/>
<dbReference type="PRINTS" id="PR00344">
    <property type="entry name" value="BCTRLSENSOR"/>
</dbReference>
<sequence length="492" mass="54931">MAISRKLFLSFMGLTLIILLATLSLARWSFNQGFINYFQAIEERRLEYISEDLIDFYQRNDNSWDALTSERMYEIVSEYSATQNVFPANTANDPIIPDFFRDNLSGRGGGSGPPRPFMDQAQMRQQPPPDTPPSAVYDVDGSFIAGFDFDQSLKGSLEVAMIVEGEFIGTVKSMGVQHTDFDLAEEFSEQQLLTSLLIGVFSLSLAIGMSLWLAKLFLNPMKVIEKAITGLSDGDYSTRLNDARTDEFGRMMRDIDHLSVTLEQNRSTKNRWLADISHELRTPLTILGGEIEMLQEGLKPFDETQLESLHQETQRMRHLVDDLYQLSLSDIGGLRYNFEPVSLARALGSAASACQSKIREKGLSLVVNSSDDAIIRADEKRLEQLFINLLINAAAYTDGPGRIVVDIESAEGEVVVNFNDTKPSVTEDECQLLLEPLYRTDMSRTRRGEGAGLGLTICKNIVDAHAGSIKLMPSKLGGLHVEIKFKIEDKSL</sequence>
<dbReference type="PANTHER" id="PTHR45528:SF1">
    <property type="entry name" value="SENSOR HISTIDINE KINASE CPXA"/>
    <property type="match status" value="1"/>
</dbReference>
<keyword evidence="10" id="KW-0067">ATP-binding</keyword>
<keyword evidence="5" id="KW-0597">Phosphoprotein</keyword>
<evidence type="ECO:0000259" key="16">
    <source>
        <dbReference type="PROSITE" id="PS50885"/>
    </source>
</evidence>
<evidence type="ECO:0000256" key="5">
    <source>
        <dbReference type="ARBA" id="ARBA00022553"/>
    </source>
</evidence>
<dbReference type="EC" id="2.7.13.3" evidence="3"/>
<evidence type="ECO:0000259" key="15">
    <source>
        <dbReference type="PROSITE" id="PS50109"/>
    </source>
</evidence>
<dbReference type="SUPFAM" id="SSF55874">
    <property type="entry name" value="ATPase domain of HSP90 chaperone/DNA topoisomerase II/histidine kinase"/>
    <property type="match status" value="1"/>
</dbReference>
<evidence type="ECO:0000256" key="3">
    <source>
        <dbReference type="ARBA" id="ARBA00012438"/>
    </source>
</evidence>
<dbReference type="Gene3D" id="6.10.340.10">
    <property type="match status" value="1"/>
</dbReference>
<dbReference type="InterPro" id="IPR036097">
    <property type="entry name" value="HisK_dim/P_sf"/>
</dbReference>
<dbReference type="Gene3D" id="1.10.287.130">
    <property type="match status" value="1"/>
</dbReference>
<dbReference type="InterPro" id="IPR004358">
    <property type="entry name" value="Sig_transdc_His_kin-like_C"/>
</dbReference>
<reference evidence="17 18" key="1">
    <citation type="submission" date="2019-03" db="EMBL/GenBank/DDBJ databases">
        <title>Genomic Encyclopedia of Archaeal and Bacterial Type Strains, Phase II (KMG-II): from individual species to whole genera.</title>
        <authorList>
            <person name="Goeker M."/>
        </authorList>
    </citation>
    <scope>NUCLEOTIDE SEQUENCE [LARGE SCALE GENOMIC DNA]</scope>
    <source>
        <strain evidence="17 18">DSM 15388</strain>
    </source>
</reference>
<keyword evidence="7" id="KW-0812">Transmembrane</keyword>
<keyword evidence="13" id="KW-0472">Membrane</keyword>
<dbReference type="InterPro" id="IPR036890">
    <property type="entry name" value="HATPase_C_sf"/>
</dbReference>
<evidence type="ECO:0000256" key="13">
    <source>
        <dbReference type="ARBA" id="ARBA00023136"/>
    </source>
</evidence>
<dbReference type="SMART" id="SM00304">
    <property type="entry name" value="HAMP"/>
    <property type="match status" value="1"/>
</dbReference>
<evidence type="ECO:0000256" key="8">
    <source>
        <dbReference type="ARBA" id="ARBA00022741"/>
    </source>
</evidence>
<feature type="region of interest" description="Disordered" evidence="14">
    <location>
        <begin position="110"/>
        <end position="132"/>
    </location>
</feature>
<evidence type="ECO:0000256" key="11">
    <source>
        <dbReference type="ARBA" id="ARBA00022989"/>
    </source>
</evidence>
<feature type="domain" description="Histidine kinase" evidence="15">
    <location>
        <begin position="275"/>
        <end position="489"/>
    </location>
</feature>
<evidence type="ECO:0000256" key="7">
    <source>
        <dbReference type="ARBA" id="ARBA00022692"/>
    </source>
</evidence>
<dbReference type="EMBL" id="SLZR01000015">
    <property type="protein sequence ID" value="TCS38778.1"/>
    <property type="molecule type" value="Genomic_DNA"/>
</dbReference>
<dbReference type="Pfam" id="PF02518">
    <property type="entry name" value="HATPase_c"/>
    <property type="match status" value="1"/>
</dbReference>
<evidence type="ECO:0000256" key="2">
    <source>
        <dbReference type="ARBA" id="ARBA00004651"/>
    </source>
</evidence>
<dbReference type="GO" id="GO:0005886">
    <property type="term" value="C:plasma membrane"/>
    <property type="evidence" value="ECO:0007669"/>
    <property type="project" value="UniProtKB-SubCell"/>
</dbReference>
<protein>
    <recommendedName>
        <fullName evidence="3">histidine kinase</fullName>
        <ecNumber evidence="3">2.7.13.3</ecNumber>
    </recommendedName>
</protein>
<keyword evidence="4" id="KW-1003">Cell membrane</keyword>
<organism evidence="17 18">
    <name type="scientific">Reinekea marinisedimentorum</name>
    <dbReference type="NCBI Taxonomy" id="230495"/>
    <lineage>
        <taxon>Bacteria</taxon>
        <taxon>Pseudomonadati</taxon>
        <taxon>Pseudomonadota</taxon>
        <taxon>Gammaproteobacteria</taxon>
        <taxon>Oceanospirillales</taxon>
        <taxon>Saccharospirillaceae</taxon>
        <taxon>Reinekea</taxon>
    </lineage>
</organism>
<keyword evidence="12" id="KW-0902">Two-component regulatory system</keyword>
<keyword evidence="18" id="KW-1185">Reference proteome</keyword>
<dbReference type="InterPro" id="IPR005467">
    <property type="entry name" value="His_kinase_dom"/>
</dbReference>
<dbReference type="Gene3D" id="3.30.565.10">
    <property type="entry name" value="Histidine kinase-like ATPase, C-terminal domain"/>
    <property type="match status" value="1"/>
</dbReference>
<feature type="domain" description="HAMP" evidence="16">
    <location>
        <begin position="215"/>
        <end position="267"/>
    </location>
</feature>
<dbReference type="SUPFAM" id="SSF158472">
    <property type="entry name" value="HAMP domain-like"/>
    <property type="match status" value="1"/>
</dbReference>
<dbReference type="PROSITE" id="PS50109">
    <property type="entry name" value="HIS_KIN"/>
    <property type="match status" value="1"/>
</dbReference>
<dbReference type="InterPro" id="IPR003660">
    <property type="entry name" value="HAMP_dom"/>
</dbReference>
<evidence type="ECO:0000256" key="4">
    <source>
        <dbReference type="ARBA" id="ARBA00022475"/>
    </source>
</evidence>
<dbReference type="Proteomes" id="UP000295793">
    <property type="component" value="Unassembled WGS sequence"/>
</dbReference>
<evidence type="ECO:0000313" key="18">
    <source>
        <dbReference type="Proteomes" id="UP000295793"/>
    </source>
</evidence>
<accession>A0A4R3HZU1</accession>
<evidence type="ECO:0000256" key="9">
    <source>
        <dbReference type="ARBA" id="ARBA00022777"/>
    </source>
</evidence>
<gene>
    <name evidence="17" type="ORF">BCF53_11552</name>
</gene>
<dbReference type="GO" id="GO:0005524">
    <property type="term" value="F:ATP binding"/>
    <property type="evidence" value="ECO:0007669"/>
    <property type="project" value="UniProtKB-KW"/>
</dbReference>
<dbReference type="InterPro" id="IPR003594">
    <property type="entry name" value="HATPase_dom"/>
</dbReference>
<evidence type="ECO:0000256" key="6">
    <source>
        <dbReference type="ARBA" id="ARBA00022679"/>
    </source>
</evidence>
<keyword evidence="11" id="KW-1133">Transmembrane helix</keyword>
<dbReference type="PANTHER" id="PTHR45528">
    <property type="entry name" value="SENSOR HISTIDINE KINASE CPXA"/>
    <property type="match status" value="1"/>
</dbReference>